<evidence type="ECO:0000313" key="10">
    <source>
        <dbReference type="EMBL" id="SSD62113.1"/>
    </source>
</evidence>
<dbReference type="GO" id="GO:0005634">
    <property type="term" value="C:nucleus"/>
    <property type="evidence" value="ECO:0007669"/>
    <property type="project" value="UniProtKB-SubCell"/>
</dbReference>
<dbReference type="Proteomes" id="UP000262825">
    <property type="component" value="Unassembled WGS sequence"/>
</dbReference>
<dbReference type="SMART" id="SM00249">
    <property type="entry name" value="PHD"/>
    <property type="match status" value="2"/>
</dbReference>
<proteinExistence type="predicted"/>
<dbReference type="VEuPathDB" id="FungiDB:SCODWIG_03875"/>
<evidence type="ECO:0000256" key="3">
    <source>
        <dbReference type="ARBA" id="ARBA00022737"/>
    </source>
</evidence>
<name>A0A376BBQ0_9ASCO</name>
<evidence type="ECO:0000313" key="11">
    <source>
        <dbReference type="Proteomes" id="UP000262825"/>
    </source>
</evidence>
<evidence type="ECO:0000259" key="9">
    <source>
        <dbReference type="PROSITE" id="PS51805"/>
    </source>
</evidence>
<keyword evidence="4 7" id="KW-0863">Zinc-finger</keyword>
<gene>
    <name evidence="10" type="ORF">SCODWIG_03875</name>
</gene>
<evidence type="ECO:0000256" key="4">
    <source>
        <dbReference type="ARBA" id="ARBA00022771"/>
    </source>
</evidence>
<evidence type="ECO:0008006" key="12">
    <source>
        <dbReference type="Google" id="ProtNLM"/>
    </source>
</evidence>
<dbReference type="AlphaFoldDB" id="A0A376BBQ0"/>
<dbReference type="FunFam" id="3.30.40.10:FF:000007">
    <property type="entry name" value="Bromodomain containing 1, isoform CRA_b"/>
    <property type="match status" value="1"/>
</dbReference>
<keyword evidence="11" id="KW-1185">Reference proteome</keyword>
<feature type="domain" description="PHD-type" evidence="9">
    <location>
        <begin position="280"/>
        <end position="407"/>
    </location>
</feature>
<dbReference type="Gene3D" id="3.30.40.10">
    <property type="entry name" value="Zinc/RING finger domain, C3HC4 (zinc finger)"/>
    <property type="match status" value="2"/>
</dbReference>
<keyword evidence="5" id="KW-0862">Zinc</keyword>
<dbReference type="PROSITE" id="PS51805">
    <property type="entry name" value="EPHD"/>
    <property type="match status" value="1"/>
</dbReference>
<dbReference type="InterPro" id="IPR019787">
    <property type="entry name" value="Znf_PHD-finger"/>
</dbReference>
<dbReference type="EMBL" id="UFAJ01001151">
    <property type="protein sequence ID" value="SSD62113.1"/>
    <property type="molecule type" value="Genomic_DNA"/>
</dbReference>
<protein>
    <recommendedName>
        <fullName evidence="12">NuA3 HAT complex component NTO1</fullName>
    </recommendedName>
</protein>
<dbReference type="PROSITE" id="PS50016">
    <property type="entry name" value="ZF_PHD_2"/>
    <property type="match status" value="1"/>
</dbReference>
<feature type="domain" description="PHD-type" evidence="8">
    <location>
        <begin position="224"/>
        <end position="274"/>
    </location>
</feature>
<dbReference type="Pfam" id="PF13832">
    <property type="entry name" value="zf-HC5HC2H_2"/>
    <property type="match status" value="1"/>
</dbReference>
<dbReference type="GO" id="GO:0008270">
    <property type="term" value="F:zinc ion binding"/>
    <property type="evidence" value="ECO:0007669"/>
    <property type="project" value="UniProtKB-KW"/>
</dbReference>
<evidence type="ECO:0000256" key="7">
    <source>
        <dbReference type="PROSITE-ProRule" id="PRU00146"/>
    </source>
</evidence>
<dbReference type="PANTHER" id="PTHR13793:SF107">
    <property type="entry name" value="BROMODOMAIN-CONTAINING PROTEIN HOMOLOG"/>
    <property type="match status" value="1"/>
</dbReference>
<dbReference type="PANTHER" id="PTHR13793">
    <property type="entry name" value="PHD FINGER PROTEINS"/>
    <property type="match status" value="1"/>
</dbReference>
<accession>A0A376BBQ0</accession>
<dbReference type="Pfam" id="PF13831">
    <property type="entry name" value="PHD_2"/>
    <property type="match status" value="1"/>
</dbReference>
<organism evidence="10 11">
    <name type="scientific">Saccharomycodes ludwigii</name>
    <dbReference type="NCBI Taxonomy" id="36035"/>
    <lineage>
        <taxon>Eukaryota</taxon>
        <taxon>Fungi</taxon>
        <taxon>Dikarya</taxon>
        <taxon>Ascomycota</taxon>
        <taxon>Saccharomycotina</taxon>
        <taxon>Saccharomycetes</taxon>
        <taxon>Saccharomycodales</taxon>
        <taxon>Saccharomycodaceae</taxon>
        <taxon>Saccharomycodes</taxon>
    </lineage>
</organism>
<dbReference type="InterPro" id="IPR013083">
    <property type="entry name" value="Znf_RING/FYVE/PHD"/>
</dbReference>
<keyword evidence="6" id="KW-0539">Nucleus</keyword>
<dbReference type="InterPro" id="IPR034732">
    <property type="entry name" value="EPHD"/>
</dbReference>
<evidence type="ECO:0000256" key="5">
    <source>
        <dbReference type="ARBA" id="ARBA00022833"/>
    </source>
</evidence>
<keyword evidence="2" id="KW-0479">Metal-binding</keyword>
<dbReference type="InterPro" id="IPR050701">
    <property type="entry name" value="Histone_Mod_Regulator"/>
</dbReference>
<evidence type="ECO:0000256" key="1">
    <source>
        <dbReference type="ARBA" id="ARBA00004123"/>
    </source>
</evidence>
<dbReference type="InterPro" id="IPR011011">
    <property type="entry name" value="Znf_FYVE_PHD"/>
</dbReference>
<dbReference type="GO" id="GO:0006357">
    <property type="term" value="P:regulation of transcription by RNA polymerase II"/>
    <property type="evidence" value="ECO:0007669"/>
    <property type="project" value="TreeGrafter"/>
</dbReference>
<keyword evidence="3" id="KW-0677">Repeat</keyword>
<dbReference type="SUPFAM" id="SSF57903">
    <property type="entry name" value="FYVE/PHD zinc finger"/>
    <property type="match status" value="1"/>
</dbReference>
<dbReference type="CDD" id="cd15492">
    <property type="entry name" value="PHD_BRPF_JADE_like"/>
    <property type="match status" value="1"/>
</dbReference>
<evidence type="ECO:0000256" key="6">
    <source>
        <dbReference type="ARBA" id="ARBA00023242"/>
    </source>
</evidence>
<sequence>METIDHGEDKNSIKLREEVHFGTFYKDLKENEDIGLVFLNDKDHFDNNNKNTEDIISSPGVKINKKTGNHNKNVKKIPIKQILFKNKTIFEAISSIPKVKIQNWPKDTTNYELTMMSNEYEKKICNTISKILCNQKIFQNLYDMNKQDFIFLQYLLNQYPMLHGKLTPFLFECLITLLENEWYQFDRLIPHDPHNLIKYSIPPWIYDKYGTDDGRVAQMDSNADQSCAVCGLCNSEPVNSIIFCDGCDIAVHQECYGVVFIPEGAWYCRKCMLLGNDCLDISCKFCPSQTGAFKQSSDGSWAHVICALWIPELTFANVSYMEPIIGEENIPKSRWKLTCFICRKKGCCIQCCSKNCVTAYHVTCAKRAGLYLNLEEHCSIYEAATGFTSTSNVLPDRFLATYCPKHQPVGWHNCENGILKTKAFYRDQIAITQQLIKQRESIKFKNSIDSQSRSGKTTISPFLGNLVREVLLQVFNPCNDNAVIKRSAKNKRLDDNNFIDTLSIEICKYWILEKEYNNGAFLIKKKQLSYDTKSYNGTELKSQKKFIETRLLKDLKKIDILSNLVVERQRQLLKVKKINNEILNQCFSPINYLFINEHLSKMQKLVNFERLCQDLKIRDFLNKVNTNNVVLSNFKEIYDAFQNAIQIQSKNKLELVEIEKYLNEIIKPLQNVDFKQLLNTDFNIDYTNNIVVEKHKNFGKKHQKLLGLLDIRKNQDDSDLSEVEDLEIMEKRTLNELCEVMKT</sequence>
<dbReference type="InterPro" id="IPR001965">
    <property type="entry name" value="Znf_PHD"/>
</dbReference>
<reference evidence="11" key="1">
    <citation type="submission" date="2018-06" db="EMBL/GenBank/DDBJ databases">
        <authorList>
            <person name="Guldener U."/>
        </authorList>
    </citation>
    <scope>NUCLEOTIDE SEQUENCE [LARGE SCALE GENOMIC DNA]</scope>
    <source>
        <strain evidence="11">UTAD17</strain>
    </source>
</reference>
<evidence type="ECO:0000259" key="8">
    <source>
        <dbReference type="PROSITE" id="PS50016"/>
    </source>
</evidence>
<comment type="subcellular location">
    <subcellularLocation>
        <location evidence="1">Nucleus</location>
    </subcellularLocation>
</comment>
<evidence type="ECO:0000256" key="2">
    <source>
        <dbReference type="ARBA" id="ARBA00022723"/>
    </source>
</evidence>